<name>A0A0G2A2P2_UNCK3</name>
<feature type="signal peptide" evidence="1">
    <location>
        <begin position="1"/>
        <end position="33"/>
    </location>
</feature>
<dbReference type="AlphaFoldDB" id="A0A0G2A2P2"/>
<evidence type="ECO:0000313" key="2">
    <source>
        <dbReference type="EMBL" id="KKW26434.1"/>
    </source>
</evidence>
<feature type="chain" id="PRO_5002541772" evidence="1">
    <location>
        <begin position="34"/>
        <end position="729"/>
    </location>
</feature>
<evidence type="ECO:0000256" key="1">
    <source>
        <dbReference type="SAM" id="SignalP"/>
    </source>
</evidence>
<gene>
    <name evidence="2" type="ORF">VF00_C0007G0011</name>
</gene>
<sequence length="729" mass="79013">MKEDLVKRTVSHFVSAFPLALVMLALVVSPAFAHHPTGSATASCDGYDISGNYVGGSSYRWLDWNVTVTIDGVPEVIAGSWDGIDPGFEIFSRTGSGPHDVEVSGYIKMYNDNAVSEDTYTKTEDRDFDNTKVNINFFDSDRQVTITAKPGYDITFVGIDYDGSNANEVTFGPQASPFTYDAPGNETIDNVTVTVHRPASHSKGSLADTFDDWKPGTGKTFVFDDVNCVPDYQLNLSHIECVDEQVEVHFVLLNVPDGITPGTLTYTYGTIEPGAHTGNVWHYTTYLPDGFYDIESASVVVDGDTVQLHNPHEYAGEYDCAPEEASISVEVGQCRWEEIHGPPWGQSVTRVEFTGVGATITIPDVYVDAPLPFQAALTPGTYTWYATPLPGYVIPAGQETGTIVAGDCTPPSATVEVAVGACSWNEETGSLTAVSFTIDHANVTVEGPGGPYELTGSATLNLGPGSYSYSWVAQEGYIGSGEGSFEIGECYETCGETIPGDVVYGPIVDVGDPVWGPWVDNGDGTFTRTGTQTTTQHWTQNIVDARDGQTVCNTIEGDIPGEREVEQTIEGSSYLYALADCAFAYLHEVKLDPDGAFISDEVIETYAWTNVYETESTDFNGRVDEIFEPEECRQDRPTSVELDQGVDFFAFFVADLFATSGGIVFFRPFDFGFIECNFDASGIHIGHNSLVMSADDPVHAFGNGAFHAGPHDGSLWTYQGYGLTLHVRT</sequence>
<accession>A0A0G2A2P2</accession>
<protein>
    <submittedName>
        <fullName evidence="2">Uncharacterized protein</fullName>
    </submittedName>
</protein>
<reference evidence="2 3" key="1">
    <citation type="journal article" date="2015" name="Nature">
        <title>rRNA introns, odd ribosomes, and small enigmatic genomes across a large radiation of phyla.</title>
        <authorList>
            <person name="Brown C.T."/>
            <person name="Hug L.A."/>
            <person name="Thomas B.C."/>
            <person name="Sharon I."/>
            <person name="Castelle C.J."/>
            <person name="Singh A."/>
            <person name="Wilkins M.J."/>
            <person name="Williams K.H."/>
            <person name="Banfield J.F."/>
        </authorList>
    </citation>
    <scope>NUCLEOTIDE SEQUENCE [LARGE SCALE GENOMIC DNA]</scope>
</reference>
<dbReference type="EMBL" id="LCRB01000007">
    <property type="protein sequence ID" value="KKW26434.1"/>
    <property type="molecule type" value="Genomic_DNA"/>
</dbReference>
<keyword evidence="1" id="KW-0732">Signal</keyword>
<evidence type="ECO:0000313" key="3">
    <source>
        <dbReference type="Proteomes" id="UP000034913"/>
    </source>
</evidence>
<proteinExistence type="predicted"/>
<feature type="non-terminal residue" evidence="2">
    <location>
        <position position="729"/>
    </location>
</feature>
<organism evidence="2 3">
    <name type="scientific">candidate division Kazan bacterium GW2011_GWB1_52_7</name>
    <dbReference type="NCBI Taxonomy" id="1620414"/>
    <lineage>
        <taxon>Bacteria</taxon>
        <taxon>Bacteria division Kazan-3B-28</taxon>
    </lineage>
</organism>
<dbReference type="Proteomes" id="UP000034913">
    <property type="component" value="Unassembled WGS sequence"/>
</dbReference>
<comment type="caution">
    <text evidence="2">The sequence shown here is derived from an EMBL/GenBank/DDBJ whole genome shotgun (WGS) entry which is preliminary data.</text>
</comment>